<feature type="domain" description="Amidohydrolase-related" evidence="2">
    <location>
        <begin position="225"/>
        <end position="414"/>
    </location>
</feature>
<evidence type="ECO:0000313" key="3">
    <source>
        <dbReference type="EMBL" id="TGY91850.1"/>
    </source>
</evidence>
<dbReference type="Gene3D" id="2.30.40.10">
    <property type="entry name" value="Urease, subunit C, domain 1"/>
    <property type="match status" value="1"/>
</dbReference>
<dbReference type="AlphaFoldDB" id="A0A4S2H7Q8"/>
<keyword evidence="1" id="KW-0665">Pyrimidine biosynthesis</keyword>
<dbReference type="InterPro" id="IPR032466">
    <property type="entry name" value="Metal_Hydrolase"/>
</dbReference>
<dbReference type="Proteomes" id="UP000305451">
    <property type="component" value="Unassembled WGS sequence"/>
</dbReference>
<dbReference type="InterPro" id="IPR004722">
    <property type="entry name" value="DHOase"/>
</dbReference>
<gene>
    <name evidence="3" type="ORF">E5162_13325</name>
</gene>
<proteinExistence type="predicted"/>
<dbReference type="Gene3D" id="3.20.20.140">
    <property type="entry name" value="Metal-dependent hydrolases"/>
    <property type="match status" value="1"/>
</dbReference>
<dbReference type="CDD" id="cd01317">
    <property type="entry name" value="DHOase_IIa"/>
    <property type="match status" value="1"/>
</dbReference>
<accession>A0A4S2H7Q8</accession>
<dbReference type="GO" id="GO:0004038">
    <property type="term" value="F:allantoinase activity"/>
    <property type="evidence" value="ECO:0007669"/>
    <property type="project" value="TreeGrafter"/>
</dbReference>
<dbReference type="InterPro" id="IPR050138">
    <property type="entry name" value="DHOase/Allantoinase_Hydrolase"/>
</dbReference>
<dbReference type="SUPFAM" id="SSF51338">
    <property type="entry name" value="Composite domain of metallo-dependent hydrolases"/>
    <property type="match status" value="1"/>
</dbReference>
<dbReference type="EC" id="3.5.2.3" evidence="3"/>
<dbReference type="InterPro" id="IPR011059">
    <property type="entry name" value="Metal-dep_hydrolase_composite"/>
</dbReference>
<dbReference type="SUPFAM" id="SSF51556">
    <property type="entry name" value="Metallo-dependent hydrolases"/>
    <property type="match status" value="1"/>
</dbReference>
<organism evidence="3 4">
    <name type="scientific">Marinicauda pacifica</name>
    <dbReference type="NCBI Taxonomy" id="1133559"/>
    <lineage>
        <taxon>Bacteria</taxon>
        <taxon>Pseudomonadati</taxon>
        <taxon>Pseudomonadota</taxon>
        <taxon>Alphaproteobacteria</taxon>
        <taxon>Maricaulales</taxon>
        <taxon>Maricaulaceae</taxon>
        <taxon>Marinicauda</taxon>
    </lineage>
</organism>
<keyword evidence="4" id="KW-1185">Reference proteome</keyword>
<dbReference type="RefSeq" id="WP_135945772.1">
    <property type="nucleotide sequence ID" value="NZ_BMEI01000004.1"/>
</dbReference>
<evidence type="ECO:0000259" key="2">
    <source>
        <dbReference type="Pfam" id="PF01979"/>
    </source>
</evidence>
<dbReference type="InterPro" id="IPR006680">
    <property type="entry name" value="Amidohydro-rel"/>
</dbReference>
<comment type="caution">
    <text evidence="3">The sequence shown here is derived from an EMBL/GenBank/DDBJ whole genome shotgun (WGS) entry which is preliminary data.</text>
</comment>
<dbReference type="Pfam" id="PF01979">
    <property type="entry name" value="Amidohydro_1"/>
    <property type="match status" value="1"/>
</dbReference>
<dbReference type="GO" id="GO:0046872">
    <property type="term" value="F:metal ion binding"/>
    <property type="evidence" value="ECO:0007669"/>
    <property type="project" value="InterPro"/>
</dbReference>
<sequence length="420" mass="43363">MTRYLITGARIADPASDRLYEADLRIADGFIAGIGDLDPSGEEEVIDAHGRLLAPALIDMRAHSATPGGAASAERLSQTASAAASGGIGTLILAPNGACGLSSPEDIDWLDAQALTLPVRVHGAGLATANGELNEIGLMLRAGALYLSDGGQPIADSRLVRRALSYAAGFEAWVSLRPEDAHLIADTVAHESDLSSRLGLPARPGVSERFGVERDTGLAELTGGRLILDRITTADGIAAARAARQRGLEVAITVPVSHLVFNEVDAGNFDARYRLDPPLRSEEDRLALIDALARGVVDAVVSAHTAVGSVAKANPFADAVPGTTSLHALLPALLTLVETGQLDLLSALRPVTSGPADLLGLAQGRIEEGAPADLILIDPSAPVVLGDGAVRGGAKSAFAGRRLFGKILMSFIEGAIILQP</sequence>
<dbReference type="GO" id="GO:0004151">
    <property type="term" value="F:dihydroorotase activity"/>
    <property type="evidence" value="ECO:0007669"/>
    <property type="project" value="UniProtKB-EC"/>
</dbReference>
<dbReference type="PANTHER" id="PTHR43668">
    <property type="entry name" value="ALLANTOINASE"/>
    <property type="match status" value="1"/>
</dbReference>
<dbReference type="GO" id="GO:0006221">
    <property type="term" value="P:pyrimidine nucleotide biosynthetic process"/>
    <property type="evidence" value="ECO:0007669"/>
    <property type="project" value="UniProtKB-KW"/>
</dbReference>
<dbReference type="OrthoDB" id="9803027at2"/>
<dbReference type="EMBL" id="SRXV01000004">
    <property type="protein sequence ID" value="TGY91850.1"/>
    <property type="molecule type" value="Genomic_DNA"/>
</dbReference>
<evidence type="ECO:0000256" key="1">
    <source>
        <dbReference type="ARBA" id="ARBA00022975"/>
    </source>
</evidence>
<dbReference type="GO" id="GO:0005737">
    <property type="term" value="C:cytoplasm"/>
    <property type="evidence" value="ECO:0007669"/>
    <property type="project" value="TreeGrafter"/>
</dbReference>
<keyword evidence="3" id="KW-0378">Hydrolase</keyword>
<name>A0A4S2H7Q8_9PROT</name>
<evidence type="ECO:0000313" key="4">
    <source>
        <dbReference type="Proteomes" id="UP000305451"/>
    </source>
</evidence>
<dbReference type="GO" id="GO:0006145">
    <property type="term" value="P:purine nucleobase catabolic process"/>
    <property type="evidence" value="ECO:0007669"/>
    <property type="project" value="TreeGrafter"/>
</dbReference>
<protein>
    <submittedName>
        <fullName evidence="3">Dihydroorotase</fullName>
        <ecNumber evidence="3">3.5.2.3</ecNumber>
    </submittedName>
</protein>
<reference evidence="3 4" key="1">
    <citation type="journal article" date="2013" name="Int. J. Syst. Evol. Microbiol.">
        <title>Marinicauda pacifica gen. nov., sp. nov., a prosthecate alphaproteobacterium of the family Hyphomonadaceae isolated from deep seawater.</title>
        <authorList>
            <person name="Zhang X.Y."/>
            <person name="Li G.W."/>
            <person name="Wang C.S."/>
            <person name="Zhang Y.J."/>
            <person name="Xu X.W."/>
            <person name="Li H."/>
            <person name="Liu A."/>
            <person name="Liu C."/>
            <person name="Xie B.B."/>
            <person name="Qin Q.L."/>
            <person name="Xu Z."/>
            <person name="Chen X.L."/>
            <person name="Zhou B.C."/>
            <person name="Zhang Y.Z."/>
        </authorList>
    </citation>
    <scope>NUCLEOTIDE SEQUENCE [LARGE SCALE GENOMIC DNA]</scope>
    <source>
        <strain evidence="3 4">P-1 km-3</strain>
    </source>
</reference>
<dbReference type="PANTHER" id="PTHR43668:SF2">
    <property type="entry name" value="ALLANTOINASE"/>
    <property type="match status" value="1"/>
</dbReference>